<sequence length="133" mass="15032">MALTQEQKEDMKRRIVEALKEVYDPEIPVNVWDLGLIEDISINDDGFVDIKMLLTAIGCPVAASIAYMTEATVWDKVKDAKGVNVEIIWDHPWSPDRVTPEGREQLKVIYGYDVVEDWKAAYQYQQGAGQSSA</sequence>
<dbReference type="KEGG" id="ccai:NAS2_0506"/>
<accession>A0A4P2VL23</accession>
<protein>
    <submittedName>
        <fullName evidence="2">PaaD-like protein involved in Fe-S cluster assembly</fullName>
    </submittedName>
</protein>
<name>A0A4P2VL23_9ARCH</name>
<dbReference type="Gene3D" id="3.30.300.130">
    <property type="entry name" value="Fe-S cluster assembly (FSCA)"/>
    <property type="match status" value="1"/>
</dbReference>
<gene>
    <name evidence="2" type="ORF">NAS2_0506</name>
</gene>
<keyword evidence="3" id="KW-1185">Reference proteome</keyword>
<dbReference type="InterPro" id="IPR034904">
    <property type="entry name" value="FSCA_dom_sf"/>
</dbReference>
<dbReference type="InterPro" id="IPR002744">
    <property type="entry name" value="MIP18-like"/>
</dbReference>
<dbReference type="InterPro" id="IPR052339">
    <property type="entry name" value="Fe-S_Maturation_MIP18"/>
</dbReference>
<dbReference type="Proteomes" id="UP000509448">
    <property type="component" value="Chromosome"/>
</dbReference>
<dbReference type="SUPFAM" id="SSF117916">
    <property type="entry name" value="Fe-S cluster assembly (FSCA) domain-like"/>
    <property type="match status" value="1"/>
</dbReference>
<reference evidence="2 3" key="1">
    <citation type="journal article" date="2019" name="ISME J.">
        <title>Isolation and characterization of a thermophilic sulfur- and iron-reducing thaumarchaeote from a terrestrial acidic hot spring.</title>
        <authorList>
            <person name="Kato S."/>
            <person name="Itoh T."/>
            <person name="Yuki M."/>
            <person name="Nagamori M."/>
            <person name="Ohnishi M."/>
            <person name="Uematsu K."/>
            <person name="Suzuki K."/>
            <person name="Takashina T."/>
            <person name="Ohkuma M."/>
        </authorList>
    </citation>
    <scope>NUCLEOTIDE SEQUENCE [LARGE SCALE GENOMIC DNA]</scope>
    <source>
        <strain evidence="2 3">NAS-02</strain>
    </source>
</reference>
<dbReference type="AlphaFoldDB" id="A0A4P2VL23"/>
<feature type="domain" description="MIP18 family-like" evidence="1">
    <location>
        <begin position="12"/>
        <end position="86"/>
    </location>
</feature>
<dbReference type="OrthoDB" id="371709at2157"/>
<dbReference type="PANTHER" id="PTHR42831:SF1">
    <property type="entry name" value="FE-S PROTEIN MATURATION AUXILIARY FACTOR YITW"/>
    <property type="match status" value="1"/>
</dbReference>
<evidence type="ECO:0000313" key="3">
    <source>
        <dbReference type="Proteomes" id="UP000509448"/>
    </source>
</evidence>
<evidence type="ECO:0000313" key="2">
    <source>
        <dbReference type="EMBL" id="BBE41895.1"/>
    </source>
</evidence>
<proteinExistence type="predicted"/>
<dbReference type="EMBL" id="AP018732">
    <property type="protein sequence ID" value="BBE41895.1"/>
    <property type="molecule type" value="Genomic_DNA"/>
</dbReference>
<dbReference type="PANTHER" id="PTHR42831">
    <property type="entry name" value="FE-S PROTEIN MATURATION AUXILIARY FACTOR YITW"/>
    <property type="match status" value="1"/>
</dbReference>
<dbReference type="Pfam" id="PF01883">
    <property type="entry name" value="FeS_assembly_P"/>
    <property type="match status" value="1"/>
</dbReference>
<dbReference type="GeneID" id="55584324"/>
<evidence type="ECO:0000259" key="1">
    <source>
        <dbReference type="Pfam" id="PF01883"/>
    </source>
</evidence>
<dbReference type="RefSeq" id="WP_174448186.1">
    <property type="nucleotide sequence ID" value="NZ_AP018732.1"/>
</dbReference>
<organism evidence="2 3">
    <name type="scientific">Conexivisphaera calida</name>
    <dbReference type="NCBI Taxonomy" id="1874277"/>
    <lineage>
        <taxon>Archaea</taxon>
        <taxon>Nitrososphaerota</taxon>
        <taxon>Conexivisphaeria</taxon>
        <taxon>Conexivisphaerales</taxon>
        <taxon>Conexivisphaeraceae</taxon>
        <taxon>Conexivisphaera</taxon>
    </lineage>
</organism>